<dbReference type="CDD" id="cd01647">
    <property type="entry name" value="RT_LTR"/>
    <property type="match status" value="1"/>
</dbReference>
<evidence type="ECO:0000256" key="3">
    <source>
        <dbReference type="ARBA" id="ARBA00022695"/>
    </source>
</evidence>
<keyword evidence="11" id="KW-0511">Multifunctional enzyme</keyword>
<dbReference type="FunFam" id="3.10.10.10:FF:000002">
    <property type="entry name" value="Retrovirus-related Pol polyprotein from transposon 17.6-like protein"/>
    <property type="match status" value="1"/>
</dbReference>
<dbReference type="PROSITE" id="PS50175">
    <property type="entry name" value="ASP_PROT_RETROV"/>
    <property type="match status" value="1"/>
</dbReference>
<dbReference type="CDD" id="cd00303">
    <property type="entry name" value="retropepsin_like"/>
    <property type="match status" value="1"/>
</dbReference>
<dbReference type="PANTHER" id="PTHR37984:SF5">
    <property type="entry name" value="PROTEIN NYNRIN-LIKE"/>
    <property type="match status" value="1"/>
</dbReference>
<reference evidence="16" key="1">
    <citation type="submission" date="2021-10" db="EMBL/GenBank/DDBJ databases">
        <title>Tropical sea cucumber genome reveals ecological adaptation and Cuvierian tubules defense mechanism.</title>
        <authorList>
            <person name="Chen T."/>
        </authorList>
    </citation>
    <scope>NUCLEOTIDE SEQUENCE</scope>
    <source>
        <strain evidence="16">Nanhai2018</strain>
        <tissue evidence="16">Muscle</tissue>
    </source>
</reference>
<dbReference type="InterPro" id="IPR050951">
    <property type="entry name" value="Retrovirus_Pol_polyprotein"/>
</dbReference>
<dbReference type="InterPro" id="IPR041588">
    <property type="entry name" value="Integrase_H2C2"/>
</dbReference>
<dbReference type="InterPro" id="IPR041577">
    <property type="entry name" value="RT_RNaseH_2"/>
</dbReference>
<dbReference type="GO" id="GO:0004190">
    <property type="term" value="F:aspartic-type endopeptidase activity"/>
    <property type="evidence" value="ECO:0007669"/>
    <property type="project" value="InterPro"/>
</dbReference>
<dbReference type="InterPro" id="IPR043502">
    <property type="entry name" value="DNA/RNA_pol_sf"/>
</dbReference>
<evidence type="ECO:0000256" key="1">
    <source>
        <dbReference type="ARBA" id="ARBA00022670"/>
    </source>
</evidence>
<dbReference type="PROSITE" id="PS00141">
    <property type="entry name" value="ASP_PROTEASE"/>
    <property type="match status" value="1"/>
</dbReference>
<dbReference type="GO" id="GO:0003723">
    <property type="term" value="F:RNA binding"/>
    <property type="evidence" value="ECO:0007669"/>
    <property type="project" value="UniProtKB-KW"/>
</dbReference>
<dbReference type="Pfam" id="PF17921">
    <property type="entry name" value="Integrase_H2C2"/>
    <property type="match status" value="1"/>
</dbReference>
<comment type="caution">
    <text evidence="16">The sequence shown here is derived from an EMBL/GenBank/DDBJ whole genome shotgun (WGS) entry which is preliminary data.</text>
</comment>
<dbReference type="Gene3D" id="3.30.420.10">
    <property type="entry name" value="Ribonuclease H-like superfamily/Ribonuclease H"/>
    <property type="match status" value="1"/>
</dbReference>
<dbReference type="FunFam" id="3.10.20.370:FF:000001">
    <property type="entry name" value="Retrovirus-related Pol polyprotein from transposon 17.6-like protein"/>
    <property type="match status" value="1"/>
</dbReference>
<dbReference type="SUPFAM" id="SSF51283">
    <property type="entry name" value="dUTPase-like"/>
    <property type="match status" value="1"/>
</dbReference>
<evidence type="ECO:0000259" key="15">
    <source>
        <dbReference type="PROSITE" id="PS50994"/>
    </source>
</evidence>
<keyword evidence="8" id="KW-0694">RNA-binding</keyword>
<dbReference type="FunFam" id="3.30.70.270:FF:000020">
    <property type="entry name" value="Transposon Tf2-6 polyprotein-like Protein"/>
    <property type="match status" value="1"/>
</dbReference>
<dbReference type="InterPro" id="IPR021109">
    <property type="entry name" value="Peptidase_aspartic_dom_sf"/>
</dbReference>
<dbReference type="InterPro" id="IPR000477">
    <property type="entry name" value="RT_dom"/>
</dbReference>
<evidence type="ECO:0000256" key="2">
    <source>
        <dbReference type="ARBA" id="ARBA00022679"/>
    </source>
</evidence>
<dbReference type="SUPFAM" id="SSF53098">
    <property type="entry name" value="Ribonuclease H-like"/>
    <property type="match status" value="1"/>
</dbReference>
<evidence type="ECO:0000256" key="8">
    <source>
        <dbReference type="ARBA" id="ARBA00022884"/>
    </source>
</evidence>
<dbReference type="Gene3D" id="2.40.70.10">
    <property type="entry name" value="Acid Proteases"/>
    <property type="match status" value="1"/>
</dbReference>
<keyword evidence="7" id="KW-0460">Magnesium</keyword>
<evidence type="ECO:0000256" key="7">
    <source>
        <dbReference type="ARBA" id="ARBA00022842"/>
    </source>
</evidence>
<evidence type="ECO:0000259" key="13">
    <source>
        <dbReference type="PROSITE" id="PS50175"/>
    </source>
</evidence>
<feature type="domain" description="Peptidase A2" evidence="13">
    <location>
        <begin position="276"/>
        <end position="290"/>
    </location>
</feature>
<keyword evidence="2" id="KW-0808">Transferase</keyword>
<dbReference type="Proteomes" id="UP001152320">
    <property type="component" value="Chromosome 14"/>
</dbReference>
<feature type="region of interest" description="Disordered" evidence="12">
    <location>
        <begin position="1"/>
        <end position="41"/>
    </location>
</feature>
<dbReference type="InterPro" id="IPR001995">
    <property type="entry name" value="Peptidase_A2_cat"/>
</dbReference>
<dbReference type="OrthoDB" id="6783748at2759"/>
<keyword evidence="9" id="KW-0229">DNA integration</keyword>
<evidence type="ECO:0008006" key="18">
    <source>
        <dbReference type="Google" id="ProtNLM"/>
    </source>
</evidence>
<keyword evidence="4" id="KW-0540">Nuclease</keyword>
<feature type="region of interest" description="Disordered" evidence="12">
    <location>
        <begin position="1455"/>
        <end position="1562"/>
    </location>
</feature>
<feature type="compositionally biased region" description="Polar residues" evidence="12">
    <location>
        <begin position="1461"/>
        <end position="1487"/>
    </location>
</feature>
<evidence type="ECO:0000256" key="6">
    <source>
        <dbReference type="ARBA" id="ARBA00022801"/>
    </source>
</evidence>
<dbReference type="InterPro" id="IPR054465">
    <property type="entry name" value="Integrase_p58-like_C"/>
</dbReference>
<dbReference type="Pfam" id="PF00665">
    <property type="entry name" value="rve"/>
    <property type="match status" value="1"/>
</dbReference>
<dbReference type="Pfam" id="PF00078">
    <property type="entry name" value="RVT_1"/>
    <property type="match status" value="1"/>
</dbReference>
<dbReference type="EMBL" id="JAIZAY010000014">
    <property type="protein sequence ID" value="KAJ8029071.1"/>
    <property type="molecule type" value="Genomic_DNA"/>
</dbReference>
<feature type="compositionally biased region" description="Polar residues" evidence="12">
    <location>
        <begin position="486"/>
        <end position="497"/>
    </location>
</feature>
<keyword evidence="17" id="KW-1185">Reference proteome</keyword>
<dbReference type="CDD" id="cd09274">
    <property type="entry name" value="RNase_HI_RT_Ty3"/>
    <property type="match status" value="1"/>
</dbReference>
<dbReference type="InterPro" id="IPR001584">
    <property type="entry name" value="Integrase_cat-core"/>
</dbReference>
<dbReference type="Gene3D" id="3.10.20.370">
    <property type="match status" value="1"/>
</dbReference>
<evidence type="ECO:0000313" key="17">
    <source>
        <dbReference type="Proteomes" id="UP001152320"/>
    </source>
</evidence>
<keyword evidence="5" id="KW-0255">Endonuclease</keyword>
<dbReference type="InterPro" id="IPR036397">
    <property type="entry name" value="RNaseH_sf"/>
</dbReference>
<dbReference type="Gene3D" id="3.30.70.270">
    <property type="match status" value="2"/>
</dbReference>
<dbReference type="Gene3D" id="3.10.10.10">
    <property type="entry name" value="HIV Type 1 Reverse Transcriptase, subunit A, domain 1"/>
    <property type="match status" value="1"/>
</dbReference>
<keyword evidence="6" id="KW-0378">Hydrolase</keyword>
<dbReference type="Pfam" id="PF22938">
    <property type="entry name" value="Integrase_p58_C"/>
    <property type="match status" value="1"/>
</dbReference>
<dbReference type="PROSITE" id="PS50994">
    <property type="entry name" value="INTEGRASE"/>
    <property type="match status" value="1"/>
</dbReference>
<dbReference type="PANTHER" id="PTHR37984">
    <property type="entry name" value="PROTEIN CBG26694"/>
    <property type="match status" value="1"/>
</dbReference>
<feature type="region of interest" description="Disordered" evidence="12">
    <location>
        <begin position="486"/>
        <end position="511"/>
    </location>
</feature>
<feature type="compositionally biased region" description="Low complexity" evidence="12">
    <location>
        <begin position="1503"/>
        <end position="1525"/>
    </location>
</feature>
<evidence type="ECO:0000256" key="12">
    <source>
        <dbReference type="SAM" id="MobiDB-lite"/>
    </source>
</evidence>
<dbReference type="FunFam" id="3.30.420.10:FF:000032">
    <property type="entry name" value="Retrovirus-related Pol polyprotein from transposon 297-like Protein"/>
    <property type="match status" value="1"/>
</dbReference>
<evidence type="ECO:0000256" key="9">
    <source>
        <dbReference type="ARBA" id="ARBA00022908"/>
    </source>
</evidence>
<evidence type="ECO:0000259" key="14">
    <source>
        <dbReference type="PROSITE" id="PS50878"/>
    </source>
</evidence>
<dbReference type="FunFam" id="3.10.10.10:FF:000007">
    <property type="entry name" value="Retrovirus-related Pol polyprotein from transposon 17.6-like Protein"/>
    <property type="match status" value="1"/>
</dbReference>
<organism evidence="16 17">
    <name type="scientific">Holothuria leucospilota</name>
    <name type="common">Black long sea cucumber</name>
    <name type="synonym">Mertensiothuria leucospilota</name>
    <dbReference type="NCBI Taxonomy" id="206669"/>
    <lineage>
        <taxon>Eukaryota</taxon>
        <taxon>Metazoa</taxon>
        <taxon>Echinodermata</taxon>
        <taxon>Eleutherozoa</taxon>
        <taxon>Echinozoa</taxon>
        <taxon>Holothuroidea</taxon>
        <taxon>Aspidochirotacea</taxon>
        <taxon>Aspidochirotida</taxon>
        <taxon>Holothuriidae</taxon>
        <taxon>Holothuria</taxon>
    </lineage>
</organism>
<dbReference type="PROSITE" id="PS50878">
    <property type="entry name" value="RT_POL"/>
    <property type="match status" value="1"/>
</dbReference>
<keyword evidence="3" id="KW-0548">Nucleotidyltransferase</keyword>
<dbReference type="Pfam" id="PF13975">
    <property type="entry name" value="gag-asp_proteas"/>
    <property type="match status" value="1"/>
</dbReference>
<evidence type="ECO:0000256" key="11">
    <source>
        <dbReference type="ARBA" id="ARBA00023268"/>
    </source>
</evidence>
<evidence type="ECO:0000313" key="16">
    <source>
        <dbReference type="EMBL" id="KAJ8029071.1"/>
    </source>
</evidence>
<proteinExistence type="predicted"/>
<dbReference type="GO" id="GO:0015074">
    <property type="term" value="P:DNA integration"/>
    <property type="evidence" value="ECO:0007669"/>
    <property type="project" value="UniProtKB-KW"/>
</dbReference>
<dbReference type="SUPFAM" id="SSF56672">
    <property type="entry name" value="DNA/RNA polymerases"/>
    <property type="match status" value="1"/>
</dbReference>
<keyword evidence="10" id="KW-0695">RNA-directed DNA polymerase</keyword>
<dbReference type="FunFam" id="1.10.340.70:FF:000001">
    <property type="entry name" value="Retrovirus-related Pol polyprotein from transposon gypsy-like Protein"/>
    <property type="match status" value="1"/>
</dbReference>
<gene>
    <name evidence="16" type="ORF">HOLleu_28379</name>
</gene>
<dbReference type="GO" id="GO:0006508">
    <property type="term" value="P:proteolysis"/>
    <property type="evidence" value="ECO:0007669"/>
    <property type="project" value="UniProtKB-KW"/>
</dbReference>
<accession>A0A9Q1H1X4</accession>
<dbReference type="Gene3D" id="1.10.340.70">
    <property type="match status" value="1"/>
</dbReference>
<dbReference type="Pfam" id="PF17919">
    <property type="entry name" value="RT_RNaseH_2"/>
    <property type="match status" value="1"/>
</dbReference>
<evidence type="ECO:0000256" key="4">
    <source>
        <dbReference type="ARBA" id="ARBA00022722"/>
    </source>
</evidence>
<sequence>MPSPRPAAVKENLSAEDLQPPPRESLNPFEGYFPSTRPETVKEEGVPYQAYSQDWLPPRTTVRPPTYDGSTPWKDYLVQFEIISELYRWNVSMRAMQLAANLRGQAQALLADLPEQERRNYYALVKALQQRFGAESQTELYKALLRNRVRKTNETLPELAQDLKRQVARAYPDASFAMRETLAKDYFIDALTDPDIRWRVFQTRPKTVQEACTIAVEMEAFSMAEQKKGASRKRGSVDFEGRKPTVKETLRPSVMSGQSGRKSGMYVDGSVCGLNLVFLVDTGANITIISPEVYSKLPEDTRPTLQRVPTGLTLADGSELPFTGKATFTLTVQGHVCQHEVWVAGIAGDGIIGHDFLKKFDCHISVGEGILSIEGQRVSCKEDGAGLSSCRVEMAENTVLPPRGEVMATGVVRGNLAKQKLAMVEMSDYFMKKHNVLVARAVVDPSEGKVPVRLMNITDEPKTIYKGSTIGDCVPVEPVDRQAYNVSVNDSATNHPKSNSEKSNPDEGEVPQHLTNLYNRSCRFLKEEDRKTVAQLLHRFQHVFSRSPTDIGRSTLVKHKIDTGTAKPIKQAARRLPLHQRGEEQKEIDRMLDQGMISHSSSPWASPIVLVKKKDGTTRFCVDYRKLNEVTVKDSYPLPRIDDSLDALSGAEWFSTLDLQSGYWQVEMDPHDRKKTAFTTASGLFEFEVLPFGLCNAPATFERLMAQVLRGLHWQTCLLYLDDVIVYGRTLAEEIQRLEEVFTRLTEAGLKLNPKKCALFQKEVTYLGHTVSNQGISTEPDKVKDISEWPTPRSATDVRRFLGLCTYYRKFVKNFSTIAKPLHRLTEKDTNYRWSDECEEAFQSLKDKLTSAPILAYPNEGDPFIIDTDANNFGIGCVLSQVQDGIERVIAYFSRTLSKQEKNYCTTRKELLAIVASVKHFHHYLYGRKFLVRTDHGALTWLTSFQWTEGQVARWLEVLNTYNYEIRHRPGRYHGNADALSRRPCNDCAQCEKIENKFSDSSANSCCHIDQHTNPPASQTNQKWYEALENEDVRNEQLNDPDIEPILRWKEEGIERPSWEDVAGESTAVKNYWTLWKQLEVRKGLLHRRYESADGTKFTFQMVVPKQLQPKILSLAHNHRLAGHFNSRKTVERLREKFYWSGYRRDISRWCRECDLCASRKGPQKGAKASFKKYTPGAPLQRCAIDIMGPLPTTHRGNQYILVIGDYFTKWKEAYPMPNQEATTVAKLLVEEFICRYGIPEEIHTDQGRQFEAKLFQELCRLLDIHKTRTTPYYPQSDGMIERFNRTLEAMLSLVVSPDQKDWDDWLPFVLMSYRSAVHESTGHTPFELFMGRSATLPMSLIAPKPEETTVTSPSEYVTELQDKLESVHASAREHLHMTDTWKQKTYNRSTNQHNFTEGDSIWLYAPRRKKGLSPKLERHWTGPGKVVKKINDVTYRIQMGPQAKQRIVHHNKLLPYEGNSPPTWSVKKTSSPTEVPDVTSFTQPSTPMSPPREDSPPSTGAIPPGTIVTSSSPTPSTTSGNSTTKLDDVGQSPSADPGLVTPHLTSDTGRVDTSTRPRRIRRPVELYGQPLVYY</sequence>
<dbReference type="InterPro" id="IPR043128">
    <property type="entry name" value="Rev_trsase/Diguanyl_cyclase"/>
</dbReference>
<feature type="domain" description="Reverse transcriptase" evidence="14">
    <location>
        <begin position="592"/>
        <end position="771"/>
    </location>
</feature>
<evidence type="ECO:0000256" key="5">
    <source>
        <dbReference type="ARBA" id="ARBA00022759"/>
    </source>
</evidence>
<dbReference type="InterPro" id="IPR036157">
    <property type="entry name" value="dUTPase-like_sf"/>
</dbReference>
<dbReference type="SUPFAM" id="SSF50630">
    <property type="entry name" value="Acid proteases"/>
    <property type="match status" value="1"/>
</dbReference>
<dbReference type="InterPro" id="IPR001969">
    <property type="entry name" value="Aspartic_peptidase_AS"/>
</dbReference>
<name>A0A9Q1H1X4_HOLLE</name>
<dbReference type="GO" id="GO:0004519">
    <property type="term" value="F:endonuclease activity"/>
    <property type="evidence" value="ECO:0007669"/>
    <property type="project" value="UniProtKB-KW"/>
</dbReference>
<evidence type="ECO:0000256" key="10">
    <source>
        <dbReference type="ARBA" id="ARBA00022918"/>
    </source>
</evidence>
<dbReference type="InterPro" id="IPR012337">
    <property type="entry name" value="RNaseH-like_sf"/>
</dbReference>
<protein>
    <recommendedName>
        <fullName evidence="18">Endonuclease</fullName>
    </recommendedName>
</protein>
<feature type="domain" description="Integrase catalytic" evidence="15">
    <location>
        <begin position="1175"/>
        <end position="1334"/>
    </location>
</feature>
<keyword evidence="1" id="KW-0645">Protease</keyword>
<dbReference type="GO" id="GO:0003964">
    <property type="term" value="F:RNA-directed DNA polymerase activity"/>
    <property type="evidence" value="ECO:0007669"/>
    <property type="project" value="UniProtKB-KW"/>
</dbReference>